<dbReference type="OrthoDB" id="6105938at2759"/>
<proteinExistence type="predicted"/>
<keyword evidence="1" id="KW-0479">Metal-binding</keyword>
<keyword evidence="1" id="KW-0862">Zinc</keyword>
<name>A0A7I8VR09_9ANNE</name>
<evidence type="ECO:0000256" key="2">
    <source>
        <dbReference type="SAM" id="Coils"/>
    </source>
</evidence>
<gene>
    <name evidence="4" type="ORF">DGYR_LOCUS5595</name>
</gene>
<dbReference type="GO" id="GO:0061630">
    <property type="term" value="F:ubiquitin protein ligase activity"/>
    <property type="evidence" value="ECO:0007669"/>
    <property type="project" value="TreeGrafter"/>
</dbReference>
<dbReference type="AlphaFoldDB" id="A0A7I8VR09"/>
<dbReference type="PROSITE" id="PS50119">
    <property type="entry name" value="ZF_BBOX"/>
    <property type="match status" value="1"/>
</dbReference>
<dbReference type="EMBL" id="CAJFCJ010000007">
    <property type="protein sequence ID" value="CAD5117024.1"/>
    <property type="molecule type" value="Genomic_DNA"/>
</dbReference>
<dbReference type="InterPro" id="IPR011042">
    <property type="entry name" value="6-blade_b-propeller_TolB-like"/>
</dbReference>
<comment type="caution">
    <text evidence="4">The sequence shown here is derived from an EMBL/GenBank/DDBJ whole genome shotgun (WGS) entry which is preliminary data.</text>
</comment>
<dbReference type="CDD" id="cd19756">
    <property type="entry name" value="Bbox2"/>
    <property type="match status" value="1"/>
</dbReference>
<dbReference type="Pfam" id="PF00643">
    <property type="entry name" value="zf-B_box"/>
    <property type="match status" value="1"/>
</dbReference>
<organism evidence="4 5">
    <name type="scientific">Dimorphilus gyrociliatus</name>
    <dbReference type="NCBI Taxonomy" id="2664684"/>
    <lineage>
        <taxon>Eukaryota</taxon>
        <taxon>Metazoa</taxon>
        <taxon>Spiralia</taxon>
        <taxon>Lophotrochozoa</taxon>
        <taxon>Annelida</taxon>
        <taxon>Polychaeta</taxon>
        <taxon>Polychaeta incertae sedis</taxon>
        <taxon>Dinophilidae</taxon>
        <taxon>Dimorphilus</taxon>
    </lineage>
</organism>
<dbReference type="Gene3D" id="4.10.830.40">
    <property type="match status" value="1"/>
</dbReference>
<feature type="coiled-coil region" evidence="2">
    <location>
        <begin position="187"/>
        <end position="214"/>
    </location>
</feature>
<dbReference type="SUPFAM" id="SSF101898">
    <property type="entry name" value="NHL repeat"/>
    <property type="match status" value="1"/>
</dbReference>
<dbReference type="SUPFAM" id="SSF57845">
    <property type="entry name" value="B-box zinc-binding domain"/>
    <property type="match status" value="1"/>
</dbReference>
<accession>A0A7I8VR09</accession>
<evidence type="ECO:0000313" key="5">
    <source>
        <dbReference type="Proteomes" id="UP000549394"/>
    </source>
</evidence>
<dbReference type="GO" id="GO:0008270">
    <property type="term" value="F:zinc ion binding"/>
    <property type="evidence" value="ECO:0007669"/>
    <property type="project" value="UniProtKB-KW"/>
</dbReference>
<reference evidence="4 5" key="1">
    <citation type="submission" date="2020-08" db="EMBL/GenBank/DDBJ databases">
        <authorList>
            <person name="Hejnol A."/>
        </authorList>
    </citation>
    <scope>NUCLEOTIDE SEQUENCE [LARGE SCALE GENOMIC DNA]</scope>
</reference>
<dbReference type="Gene3D" id="3.30.160.60">
    <property type="entry name" value="Classic Zinc Finger"/>
    <property type="match status" value="1"/>
</dbReference>
<dbReference type="InterPro" id="IPR000315">
    <property type="entry name" value="Znf_B-box"/>
</dbReference>
<dbReference type="SMART" id="SM00336">
    <property type="entry name" value="BBOX"/>
    <property type="match status" value="2"/>
</dbReference>
<dbReference type="PANTHER" id="PTHR25462">
    <property type="entry name" value="BONUS, ISOFORM C-RELATED"/>
    <property type="match status" value="1"/>
</dbReference>
<keyword evidence="2" id="KW-0175">Coiled coil</keyword>
<keyword evidence="5" id="KW-1185">Reference proteome</keyword>
<feature type="domain" description="B box-type" evidence="3">
    <location>
        <begin position="68"/>
        <end position="109"/>
    </location>
</feature>
<dbReference type="Gene3D" id="2.120.10.30">
    <property type="entry name" value="TolB, C-terminal domain"/>
    <property type="match status" value="2"/>
</dbReference>
<evidence type="ECO:0000256" key="1">
    <source>
        <dbReference type="PROSITE-ProRule" id="PRU00024"/>
    </source>
</evidence>
<protein>
    <submittedName>
        <fullName evidence="4">DgyrCDS5854</fullName>
    </submittedName>
</protein>
<keyword evidence="1" id="KW-0863">Zinc-finger</keyword>
<dbReference type="InterPro" id="IPR047153">
    <property type="entry name" value="TRIM45/56/19-like"/>
</dbReference>
<sequence length="599" mass="66864">MSDEMPSGFHMDDTLNSSFGLRHSIKELIISKAVLTCVQCKIDLCESCSNSHKAQKVTASHNLLTASQRGNYCPFHRQHLMNYYCSTCKQCVCIACITLNHNEHDVEELVTVASTITAELQKLLTQSDGNAVELSDKKHELSQIERELKYMKECAVSHVKTESVRRRRAIQEQEHDLIHQIENLFDITSVSLEKRKLEKACSDLETERRLAKELLSSDTSPATQVIAHSDMEKSLKSALSIEIPDLTNFKQKLDEEVKFIPCPIPSRDSLGSVFKMKINMDSKATILTPREAVPSSKILYSHSLKLPLSQNTTSTESESGERSTLSTGKLNVMGLVFLPGNDLVLLCSGRKYKLLFFDRRGILNFEAGSDDTLEQPTDIVVTSFRSLAITDCGSSSIKVIDIKGQLKSNWRYKDFELPIAICRHPTRNLLFVCDQGKRKLTGHKESNGDIIMKGDVSENHVPVPQYITTTTNTLYIADSENDVIAIYTLDVTKISFLCRISTSESTGIFQSVSGISSDRNGLFYITDSINSSIKALRPHKSEIQTIVVSGKCLRQPKCFCLQSDGDNLMAVVQLGPDTPETAEKDLTSVDIFKMVRSDI</sequence>
<evidence type="ECO:0000313" key="4">
    <source>
        <dbReference type="EMBL" id="CAD5117024.1"/>
    </source>
</evidence>
<evidence type="ECO:0000259" key="3">
    <source>
        <dbReference type="PROSITE" id="PS50119"/>
    </source>
</evidence>
<dbReference type="PANTHER" id="PTHR25462:SF296">
    <property type="entry name" value="MEIOTIC P26, ISOFORM F"/>
    <property type="match status" value="1"/>
</dbReference>
<dbReference type="Proteomes" id="UP000549394">
    <property type="component" value="Unassembled WGS sequence"/>
</dbReference>